<dbReference type="Proteomes" id="UP000264071">
    <property type="component" value="Unassembled WGS sequence"/>
</dbReference>
<protein>
    <submittedName>
        <fullName evidence="5">Uncharacterized protein</fullName>
    </submittedName>
</protein>
<gene>
    <name evidence="5" type="ORF">DGD08_09900</name>
</gene>
<dbReference type="GO" id="GO:0030170">
    <property type="term" value="F:pyridoxal phosphate binding"/>
    <property type="evidence" value="ECO:0007669"/>
    <property type="project" value="InterPro"/>
</dbReference>
<dbReference type="GO" id="GO:0019346">
    <property type="term" value="P:transsulfuration"/>
    <property type="evidence" value="ECO:0007669"/>
    <property type="project" value="InterPro"/>
</dbReference>
<dbReference type="EMBL" id="DPIY01000009">
    <property type="protein sequence ID" value="HCT57500.1"/>
    <property type="molecule type" value="Genomic_DNA"/>
</dbReference>
<feature type="region of interest" description="Disordered" evidence="4">
    <location>
        <begin position="1"/>
        <end position="23"/>
    </location>
</feature>
<proteinExistence type="inferred from homology"/>
<dbReference type="InterPro" id="IPR000277">
    <property type="entry name" value="Cys/Met-Metab_PyrdxlP-dep_enz"/>
</dbReference>
<evidence type="ECO:0000313" key="5">
    <source>
        <dbReference type="EMBL" id="HCT57500.1"/>
    </source>
</evidence>
<evidence type="ECO:0000256" key="2">
    <source>
        <dbReference type="ARBA" id="ARBA00022898"/>
    </source>
</evidence>
<evidence type="ECO:0000256" key="1">
    <source>
        <dbReference type="ARBA" id="ARBA00001933"/>
    </source>
</evidence>
<dbReference type="Gene3D" id="3.40.640.10">
    <property type="entry name" value="Type I PLP-dependent aspartate aminotransferase-like (Major domain)"/>
    <property type="match status" value="1"/>
</dbReference>
<evidence type="ECO:0000256" key="4">
    <source>
        <dbReference type="SAM" id="MobiDB-lite"/>
    </source>
</evidence>
<dbReference type="Pfam" id="PF01053">
    <property type="entry name" value="Cys_Met_Meta_PP"/>
    <property type="match status" value="1"/>
</dbReference>
<dbReference type="InterPro" id="IPR015421">
    <property type="entry name" value="PyrdxlP-dep_Trfase_major"/>
</dbReference>
<evidence type="ECO:0000313" key="6">
    <source>
        <dbReference type="Proteomes" id="UP000264071"/>
    </source>
</evidence>
<dbReference type="AlphaFoldDB" id="A0A3D4V8Q8"/>
<name>A0A3D4V8Q8_9BACT</name>
<organism evidence="5 6">
    <name type="scientific">Gemmatimonas aurantiaca</name>
    <dbReference type="NCBI Taxonomy" id="173480"/>
    <lineage>
        <taxon>Bacteria</taxon>
        <taxon>Pseudomonadati</taxon>
        <taxon>Gemmatimonadota</taxon>
        <taxon>Gemmatimonadia</taxon>
        <taxon>Gemmatimonadales</taxon>
        <taxon>Gemmatimonadaceae</taxon>
        <taxon>Gemmatimonas</taxon>
    </lineage>
</organism>
<evidence type="ECO:0000256" key="3">
    <source>
        <dbReference type="RuleBase" id="RU362118"/>
    </source>
</evidence>
<accession>A0A3D4V8Q8</accession>
<reference evidence="5 6" key="1">
    <citation type="journal article" date="2018" name="Nat. Biotechnol.">
        <title>A standardized bacterial taxonomy based on genome phylogeny substantially revises the tree of life.</title>
        <authorList>
            <person name="Parks D.H."/>
            <person name="Chuvochina M."/>
            <person name="Waite D.W."/>
            <person name="Rinke C."/>
            <person name="Skarshewski A."/>
            <person name="Chaumeil P.A."/>
            <person name="Hugenholtz P."/>
        </authorList>
    </citation>
    <scope>NUCLEOTIDE SEQUENCE [LARGE SCALE GENOMIC DNA]</scope>
    <source>
        <strain evidence="5">UBA8844</strain>
    </source>
</reference>
<dbReference type="GO" id="GO:0005737">
    <property type="term" value="C:cytoplasm"/>
    <property type="evidence" value="ECO:0007669"/>
    <property type="project" value="TreeGrafter"/>
</dbReference>
<dbReference type="PANTHER" id="PTHR11808">
    <property type="entry name" value="TRANS-SULFURATION ENZYME FAMILY MEMBER"/>
    <property type="match status" value="1"/>
</dbReference>
<dbReference type="SUPFAM" id="SSF53383">
    <property type="entry name" value="PLP-dependent transferases"/>
    <property type="match status" value="1"/>
</dbReference>
<dbReference type="PANTHER" id="PTHR11808:SF80">
    <property type="entry name" value="CYSTATHIONINE GAMMA-LYASE"/>
    <property type="match status" value="1"/>
</dbReference>
<comment type="cofactor">
    <cofactor evidence="1 3">
        <name>pyridoxal 5'-phosphate</name>
        <dbReference type="ChEBI" id="CHEBI:597326"/>
    </cofactor>
</comment>
<keyword evidence="2 3" id="KW-0663">Pyridoxal phosphate</keyword>
<dbReference type="GO" id="GO:0016846">
    <property type="term" value="F:carbon-sulfur lyase activity"/>
    <property type="evidence" value="ECO:0007669"/>
    <property type="project" value="TreeGrafter"/>
</dbReference>
<comment type="caution">
    <text evidence="5">The sequence shown here is derived from an EMBL/GenBank/DDBJ whole genome shotgun (WGS) entry which is preliminary data.</text>
</comment>
<comment type="similarity">
    <text evidence="3">Belongs to the trans-sulfuration enzymes family.</text>
</comment>
<dbReference type="PIRSF" id="PIRSF001434">
    <property type="entry name" value="CGS"/>
    <property type="match status" value="1"/>
</dbReference>
<sequence>MSRAPRCRRSSGSCASIPIPGPGPVPDTLSRRLADLEGAEAALVLASGMAATTCSILALLRPGDHLLASSRIRQSTRLLLQQELPALGVALSFIDPRDTRGWRRGLERTTRVLLMETPSMEDAQPVDCKPPRMLARELGIALLVDSTAASPVLFRPLEHGADVVIHDAAFLLDGAGGNAVGVVCGSEGVIEEVRAKMLTWGAVPHPAALAQLDRELDTLEVRVLRQSATTSTVAGWATTQAAVSRVDVPAGADPDGHQAGSTTMVLTLDSVARATRCLDVLIGREATPTSAWRGTHATYAVRAEEASAIRLHIGLESPALLTERLAEALA</sequence>
<dbReference type="InterPro" id="IPR015424">
    <property type="entry name" value="PyrdxlP-dep_Trfase"/>
</dbReference>